<feature type="region of interest" description="Disordered" evidence="1">
    <location>
        <begin position="1"/>
        <end position="23"/>
    </location>
</feature>
<protein>
    <submittedName>
        <fullName evidence="2">Uncharacterized protein</fullName>
    </submittedName>
</protein>
<reference evidence="2" key="2">
    <citation type="submission" date="2018-04" db="EMBL/GenBank/DDBJ databases">
        <title>OnivRS2 (Oryza nivara Reference Sequence Version 2).</title>
        <authorList>
            <person name="Zhang J."/>
            <person name="Kudrna D."/>
            <person name="Lee S."/>
            <person name="Talag J."/>
            <person name="Rajasekar S."/>
            <person name="Welchert J."/>
            <person name="Hsing Y.-I."/>
            <person name="Wing R.A."/>
        </authorList>
    </citation>
    <scope>NUCLEOTIDE SEQUENCE [LARGE SCALE GENOMIC DNA]</scope>
    <source>
        <strain evidence="2">SL10</strain>
    </source>
</reference>
<name>A0A0E0IHR8_ORYNI</name>
<dbReference type="EnsemblPlants" id="ONIVA09G05050.1">
    <property type="protein sequence ID" value="ONIVA09G05050.1"/>
    <property type="gene ID" value="ONIVA09G05050"/>
</dbReference>
<feature type="compositionally biased region" description="Basic and acidic residues" evidence="1">
    <location>
        <begin position="10"/>
        <end position="23"/>
    </location>
</feature>
<evidence type="ECO:0000256" key="1">
    <source>
        <dbReference type="SAM" id="MobiDB-lite"/>
    </source>
</evidence>
<evidence type="ECO:0000313" key="3">
    <source>
        <dbReference type="Proteomes" id="UP000006591"/>
    </source>
</evidence>
<dbReference type="AlphaFoldDB" id="A0A0E0IHR8"/>
<keyword evidence="3" id="KW-1185">Reference proteome</keyword>
<dbReference type="OMA" id="NIAWPAI"/>
<evidence type="ECO:0000313" key="2">
    <source>
        <dbReference type="EnsemblPlants" id="ONIVA09G05050.1"/>
    </source>
</evidence>
<dbReference type="HOGENOM" id="CLU_190238_0_0_1"/>
<dbReference type="Proteomes" id="UP000006591">
    <property type="component" value="Chromosome 9"/>
</dbReference>
<dbReference type="Gramene" id="ONIVA09G05050.1">
    <property type="protein sequence ID" value="ONIVA09G05050.1"/>
    <property type="gene ID" value="ONIVA09G05050"/>
</dbReference>
<proteinExistence type="predicted"/>
<organism evidence="2">
    <name type="scientific">Oryza nivara</name>
    <name type="common">Indian wild rice</name>
    <name type="synonym">Oryza sativa f. spontanea</name>
    <dbReference type="NCBI Taxonomy" id="4536"/>
    <lineage>
        <taxon>Eukaryota</taxon>
        <taxon>Viridiplantae</taxon>
        <taxon>Streptophyta</taxon>
        <taxon>Embryophyta</taxon>
        <taxon>Tracheophyta</taxon>
        <taxon>Spermatophyta</taxon>
        <taxon>Magnoliopsida</taxon>
        <taxon>Liliopsida</taxon>
        <taxon>Poales</taxon>
        <taxon>Poaceae</taxon>
        <taxon>BOP clade</taxon>
        <taxon>Oryzoideae</taxon>
        <taxon>Oryzeae</taxon>
        <taxon>Oryzinae</taxon>
        <taxon>Oryza</taxon>
    </lineage>
</organism>
<accession>A0A0E0IHR8</accession>
<sequence length="88" mass="10392">MAGYSSSIFDETRNKNRKKEMEDEFSKIQKEGYGKDRANFKRMRGIEISMHVGAKNIAWPAIFRVHYHLRTIEFQIFNAGKNMSFREA</sequence>
<reference evidence="2" key="1">
    <citation type="submission" date="2015-04" db="UniProtKB">
        <authorList>
            <consortium name="EnsemblPlants"/>
        </authorList>
    </citation>
    <scope>IDENTIFICATION</scope>
    <source>
        <strain evidence="2">SL10</strain>
    </source>
</reference>